<keyword evidence="1" id="KW-0812">Transmembrane</keyword>
<name>A0A0G3CAR0_METBA</name>
<evidence type="ECO:0000256" key="1">
    <source>
        <dbReference type="SAM" id="Phobius"/>
    </source>
</evidence>
<reference evidence="3" key="1">
    <citation type="submission" date="2014-06" db="EMBL/GenBank/DDBJ databases">
        <title>The complete genome sequence of Methanosarcina barkeri CM1.</title>
        <authorList>
            <consortium name="Pastoral Greenhouse Gas Research Consortium"/>
            <person name="Lambie S.C."/>
            <person name="Leahy S.C."/>
            <person name="Kelly W.J."/>
            <person name="Li D."/>
            <person name="Reilly K."/>
            <person name="Attwood G.T."/>
            <person name="Altermann E."/>
        </authorList>
    </citation>
    <scope>NUCLEOTIDE SEQUENCE [LARGE SCALE GENOMIC DNA]</scope>
    <source>
        <strain evidence="3">CM1</strain>
    </source>
</reference>
<protein>
    <submittedName>
        <fullName evidence="2">Uncharacterized protein</fullName>
    </submittedName>
</protein>
<gene>
    <name evidence="2" type="ORF">MCM1_0661</name>
</gene>
<dbReference type="AlphaFoldDB" id="A0A0G3CAR0"/>
<dbReference type="Proteomes" id="UP000035331">
    <property type="component" value="Chromosome"/>
</dbReference>
<dbReference type="PATRIC" id="fig|796385.3.peg.824"/>
<reference evidence="2 3" key="2">
    <citation type="journal article" date="2015" name="Stand. Genomic Sci.">
        <title>The complete genome sequence of the rumen methanogen Methanosarcina barkeri CM1.</title>
        <authorList>
            <person name="Lambie S.C."/>
            <person name="Kelly W.J."/>
            <person name="Leahy S.C."/>
            <person name="Li D."/>
            <person name="Reilly K."/>
            <person name="McAllister T.A."/>
            <person name="Valle E.R."/>
            <person name="Attwood G.T."/>
            <person name="Altermann E."/>
        </authorList>
    </citation>
    <scope>NUCLEOTIDE SEQUENCE [LARGE SCALE GENOMIC DNA]</scope>
    <source>
        <strain evidence="2 3">CM1</strain>
    </source>
</reference>
<evidence type="ECO:0000313" key="3">
    <source>
        <dbReference type="Proteomes" id="UP000035331"/>
    </source>
</evidence>
<keyword evidence="1" id="KW-0472">Membrane</keyword>
<keyword evidence="1" id="KW-1133">Transmembrane helix</keyword>
<accession>A0A0G3CAR0</accession>
<sequence length="76" mass="9170">MGRKRWEKNSNFWVNDLQMFRILYFLDIFQVVYSPSFNYLIINYATAYHKLCHCIIQAVFGLVPIIKMTKYPKTDI</sequence>
<organism evidence="2 3">
    <name type="scientific">Methanosarcina barkeri CM1</name>
    <dbReference type="NCBI Taxonomy" id="796385"/>
    <lineage>
        <taxon>Archaea</taxon>
        <taxon>Methanobacteriati</taxon>
        <taxon>Methanobacteriota</taxon>
        <taxon>Stenosarchaea group</taxon>
        <taxon>Methanomicrobia</taxon>
        <taxon>Methanosarcinales</taxon>
        <taxon>Methanosarcinaceae</taxon>
        <taxon>Methanosarcina</taxon>
    </lineage>
</organism>
<feature type="transmembrane region" description="Helical" evidence="1">
    <location>
        <begin position="21"/>
        <end position="41"/>
    </location>
</feature>
<feature type="transmembrane region" description="Helical" evidence="1">
    <location>
        <begin position="47"/>
        <end position="66"/>
    </location>
</feature>
<evidence type="ECO:0000313" key="2">
    <source>
        <dbReference type="EMBL" id="AKJ37750.1"/>
    </source>
</evidence>
<proteinExistence type="predicted"/>
<dbReference type="EMBL" id="CP008746">
    <property type="protein sequence ID" value="AKJ37750.1"/>
    <property type="molecule type" value="Genomic_DNA"/>
</dbReference>